<organism evidence="12 13">
    <name type="scientific">Capsicum annuum</name>
    <name type="common">Capsicum pepper</name>
    <dbReference type="NCBI Taxonomy" id="4072"/>
    <lineage>
        <taxon>Eukaryota</taxon>
        <taxon>Viridiplantae</taxon>
        <taxon>Streptophyta</taxon>
        <taxon>Embryophyta</taxon>
        <taxon>Tracheophyta</taxon>
        <taxon>Spermatophyta</taxon>
        <taxon>Magnoliopsida</taxon>
        <taxon>eudicotyledons</taxon>
        <taxon>Gunneridae</taxon>
        <taxon>Pentapetalae</taxon>
        <taxon>asterids</taxon>
        <taxon>lamiids</taxon>
        <taxon>Solanales</taxon>
        <taxon>Solanaceae</taxon>
        <taxon>Solanoideae</taxon>
        <taxon>Capsiceae</taxon>
        <taxon>Capsicum</taxon>
    </lineage>
</organism>
<sequence length="861" mass="95406">MKKLWEELGTLDTSSQCSCLCTSGGKAKLHKAEKDRRLIQFLMGLNEEERQREVKSHNKFNLEPTSLLGNVAGTSTNFKTNYAPYRGNGGSRPPRNSHLFCDYCRKAGHTKEKCYKLHGFPPDFKFKKGKNIGTTAVAHGFTEEMMGKTYERDNERSKGKRTEVNDSGYSQEKKSPAATFPPIKSWGYSYPKTIAVCLEPCHVSRYPNSSYDSIDFSQSCDSGKPHDLHQFSDISNITPVNGIQFRDTSSSPAVSVAFQSQRHISSSNETDQQAQVAFKDLVISPSQFLENNWTKNTSFCSWFGVTCSPKRQRVVALALPDMQLQGTISSSLANLSFLSVLNLENNSFHGGIPFGLGHLPRLQVVDVRNNQLQGSIPTILFQCRRVQVISLAFNKLGGEIWKGPWFVPKLRVLNLRNNSLTGIIPPSLGNATKLMNFSLAGNRISGNLPKEIGNLSPLATLSLYDNQLIGSIPAPLFNISSLLLANLAFNSLSGSHFLNEGNIVSNLEFLSVSNNQIPSNICQLRELQVLSISELFPLHWPIFPLCNMFPVQEIAWRSLPTTTGLHLPNLEQLILGGNQLEGEIPLFITNASKLEILEIASNYFTGTIPNNLGNLRELQYLFLHHNQLTNEPRDHELQFFNSLVDCRMLGYLEVGHNPLNGVLPNYIGNLSSTIEDLDISNTRINGLIPPVIGNMSGLTELTLGGNNLMGNIPPEICKLKQLQEGEVPRDIGGLKAIVELYLSGNHFSGMIPSRLGEIQNLQCLDLSNNSFFGQIPFSFANLISLEFLDLSLNALSGTIPKSMERLSYLKSINVSFNDLEGEIPSGGVFVNSTLQSFLGNKVWIMKRQERKVQRCGNGTGD</sequence>
<feature type="domain" description="Leucine-rich repeat-containing N-terminal plant-type" evidence="10">
    <location>
        <begin position="270"/>
        <end position="308"/>
    </location>
</feature>
<evidence type="ECO:0000256" key="9">
    <source>
        <dbReference type="SAM" id="MobiDB-lite"/>
    </source>
</evidence>
<feature type="compositionally biased region" description="Basic and acidic residues" evidence="9">
    <location>
        <begin position="148"/>
        <end position="164"/>
    </location>
</feature>
<feature type="region of interest" description="Disordered" evidence="9">
    <location>
        <begin position="148"/>
        <end position="176"/>
    </location>
</feature>
<dbReference type="Pfam" id="PF23598">
    <property type="entry name" value="LRR_14"/>
    <property type="match status" value="1"/>
</dbReference>
<evidence type="ECO:0000256" key="3">
    <source>
        <dbReference type="ARBA" id="ARBA00022692"/>
    </source>
</evidence>
<dbReference type="InterPro" id="IPR032675">
    <property type="entry name" value="LRR_dom_sf"/>
</dbReference>
<evidence type="ECO:0000256" key="8">
    <source>
        <dbReference type="ARBA" id="ARBA00023180"/>
    </source>
</evidence>
<protein>
    <submittedName>
        <fullName evidence="12">Uncharacterized protein</fullName>
    </submittedName>
</protein>
<dbReference type="Gene3D" id="3.80.10.10">
    <property type="entry name" value="Ribonuclease Inhibitor"/>
    <property type="match status" value="2"/>
</dbReference>
<keyword evidence="6" id="KW-1133">Transmembrane helix</keyword>
<reference evidence="12 13" key="1">
    <citation type="journal article" date="2014" name="Nat. Genet.">
        <title>Genome sequence of the hot pepper provides insights into the evolution of pungency in Capsicum species.</title>
        <authorList>
            <person name="Kim S."/>
            <person name="Park M."/>
            <person name="Yeom S.I."/>
            <person name="Kim Y.M."/>
            <person name="Lee J.M."/>
            <person name="Lee H.A."/>
            <person name="Seo E."/>
            <person name="Choi J."/>
            <person name="Cheong K."/>
            <person name="Kim K.T."/>
            <person name="Jung K."/>
            <person name="Lee G.W."/>
            <person name="Oh S.K."/>
            <person name="Bae C."/>
            <person name="Kim S.B."/>
            <person name="Lee H.Y."/>
            <person name="Kim S.Y."/>
            <person name="Kim M.S."/>
            <person name="Kang B.C."/>
            <person name="Jo Y.D."/>
            <person name="Yang H.B."/>
            <person name="Jeong H.J."/>
            <person name="Kang W.H."/>
            <person name="Kwon J.K."/>
            <person name="Shin C."/>
            <person name="Lim J.Y."/>
            <person name="Park J.H."/>
            <person name="Huh J.H."/>
            <person name="Kim J.S."/>
            <person name="Kim B.D."/>
            <person name="Cohen O."/>
            <person name="Paran I."/>
            <person name="Suh M.C."/>
            <person name="Lee S.B."/>
            <person name="Kim Y.K."/>
            <person name="Shin Y."/>
            <person name="Noh S.J."/>
            <person name="Park J."/>
            <person name="Seo Y.S."/>
            <person name="Kwon S.Y."/>
            <person name="Kim H.A."/>
            <person name="Park J.M."/>
            <person name="Kim H.J."/>
            <person name="Choi S.B."/>
            <person name="Bosland P.W."/>
            <person name="Reeves G."/>
            <person name="Jo S.H."/>
            <person name="Lee B.W."/>
            <person name="Cho H.T."/>
            <person name="Choi H.S."/>
            <person name="Lee M.S."/>
            <person name="Yu Y."/>
            <person name="Do Choi Y."/>
            <person name="Park B.S."/>
            <person name="van Deynze A."/>
            <person name="Ashrafi H."/>
            <person name="Hill T."/>
            <person name="Kim W.T."/>
            <person name="Pai H.S."/>
            <person name="Ahn H.K."/>
            <person name="Yeam I."/>
            <person name="Giovannoni J.J."/>
            <person name="Rose J.K."/>
            <person name="Sorensen I."/>
            <person name="Lee S.J."/>
            <person name="Kim R.W."/>
            <person name="Choi I.Y."/>
            <person name="Choi B.S."/>
            <person name="Lim J.S."/>
            <person name="Lee Y.H."/>
            <person name="Choi D."/>
        </authorList>
    </citation>
    <scope>NUCLEOTIDE SEQUENCE [LARGE SCALE GENOMIC DNA]</scope>
    <source>
        <strain evidence="13">cv. CM334</strain>
    </source>
</reference>
<dbReference type="GO" id="GO:0016020">
    <property type="term" value="C:membrane"/>
    <property type="evidence" value="ECO:0007669"/>
    <property type="project" value="UniProtKB-SubCell"/>
</dbReference>
<name>A0A2G2ZFE5_CAPAN</name>
<comment type="caution">
    <text evidence="12">The sequence shown here is derived from an EMBL/GenBank/DDBJ whole genome shotgun (WGS) entry which is preliminary data.</text>
</comment>
<keyword evidence="7" id="KW-0472">Membrane</keyword>
<evidence type="ECO:0000256" key="5">
    <source>
        <dbReference type="ARBA" id="ARBA00022737"/>
    </source>
</evidence>
<dbReference type="Proteomes" id="UP000222542">
    <property type="component" value="Unassembled WGS sequence"/>
</dbReference>
<evidence type="ECO:0000313" key="12">
    <source>
        <dbReference type="EMBL" id="PHT80719.1"/>
    </source>
</evidence>
<keyword evidence="8" id="KW-0325">Glycoprotein</keyword>
<dbReference type="FunFam" id="3.80.10.10:FF:000095">
    <property type="entry name" value="LRR receptor-like serine/threonine-protein kinase GSO1"/>
    <property type="match status" value="1"/>
</dbReference>
<dbReference type="EMBL" id="AYRZ02000005">
    <property type="protein sequence ID" value="PHT80719.1"/>
    <property type="molecule type" value="Genomic_DNA"/>
</dbReference>
<dbReference type="Gramene" id="PHT80719">
    <property type="protein sequence ID" value="PHT80719"/>
    <property type="gene ID" value="T459_13734"/>
</dbReference>
<dbReference type="FunFam" id="3.80.10.10:FF:000400">
    <property type="entry name" value="Nuclear pore complex protein NUP107"/>
    <property type="match status" value="1"/>
</dbReference>
<accession>A0A2G2ZFE5</accession>
<dbReference type="AlphaFoldDB" id="A0A2G2ZFE5"/>
<keyword evidence="5" id="KW-0677">Repeat</keyword>
<evidence type="ECO:0000256" key="1">
    <source>
        <dbReference type="ARBA" id="ARBA00004167"/>
    </source>
</evidence>
<evidence type="ECO:0000259" key="10">
    <source>
        <dbReference type="Pfam" id="PF08263"/>
    </source>
</evidence>
<dbReference type="Pfam" id="PF13855">
    <property type="entry name" value="LRR_8"/>
    <property type="match status" value="1"/>
</dbReference>
<dbReference type="InterPro" id="IPR003591">
    <property type="entry name" value="Leu-rich_rpt_typical-subtyp"/>
</dbReference>
<reference evidence="12 13" key="2">
    <citation type="journal article" date="2017" name="Genome Biol.">
        <title>New reference genome sequences of hot pepper reveal the massive evolution of plant disease-resistance genes by retroduplication.</title>
        <authorList>
            <person name="Kim S."/>
            <person name="Park J."/>
            <person name="Yeom S.I."/>
            <person name="Kim Y.M."/>
            <person name="Seo E."/>
            <person name="Kim K.T."/>
            <person name="Kim M.S."/>
            <person name="Lee J.M."/>
            <person name="Cheong K."/>
            <person name="Shin H.S."/>
            <person name="Kim S.B."/>
            <person name="Han K."/>
            <person name="Lee J."/>
            <person name="Park M."/>
            <person name="Lee H.A."/>
            <person name="Lee H.Y."/>
            <person name="Lee Y."/>
            <person name="Oh S."/>
            <person name="Lee J.H."/>
            <person name="Choi E."/>
            <person name="Choi E."/>
            <person name="Lee S.E."/>
            <person name="Jeon J."/>
            <person name="Kim H."/>
            <person name="Choi G."/>
            <person name="Song H."/>
            <person name="Lee J."/>
            <person name="Lee S.C."/>
            <person name="Kwon J.K."/>
            <person name="Lee H.Y."/>
            <person name="Koo N."/>
            <person name="Hong Y."/>
            <person name="Kim R.W."/>
            <person name="Kang W.H."/>
            <person name="Huh J.H."/>
            <person name="Kang B.C."/>
            <person name="Yang T.J."/>
            <person name="Lee Y.H."/>
            <person name="Bennetzen J.L."/>
            <person name="Choi D."/>
        </authorList>
    </citation>
    <scope>NUCLEOTIDE SEQUENCE [LARGE SCALE GENOMIC DNA]</scope>
    <source>
        <strain evidence="13">cv. CM334</strain>
    </source>
</reference>
<comment type="subcellular location">
    <subcellularLocation>
        <location evidence="1">Membrane</location>
        <topology evidence="1">Single-pass membrane protein</topology>
    </subcellularLocation>
</comment>
<dbReference type="InterPro" id="IPR052595">
    <property type="entry name" value="LRRC69/RLP"/>
</dbReference>
<dbReference type="InterPro" id="IPR055414">
    <property type="entry name" value="LRR_R13L4/SHOC2-like"/>
</dbReference>
<dbReference type="PANTHER" id="PTHR48057:SF18">
    <property type="entry name" value="REPEAT RECEPTOR-LIKE PROTEIN KINASE FAMILY PROTEIN, PUTATIVE-RELATED"/>
    <property type="match status" value="1"/>
</dbReference>
<dbReference type="FunFam" id="3.80.10.10:FF:000041">
    <property type="entry name" value="LRR receptor-like serine/threonine-protein kinase ERECTA"/>
    <property type="match status" value="1"/>
</dbReference>
<dbReference type="SUPFAM" id="SSF52058">
    <property type="entry name" value="L domain-like"/>
    <property type="match status" value="1"/>
</dbReference>
<evidence type="ECO:0000313" key="13">
    <source>
        <dbReference type="Proteomes" id="UP000222542"/>
    </source>
</evidence>
<dbReference type="SMART" id="SM00369">
    <property type="entry name" value="LRR_TYP"/>
    <property type="match status" value="8"/>
</dbReference>
<evidence type="ECO:0000256" key="7">
    <source>
        <dbReference type="ARBA" id="ARBA00023136"/>
    </source>
</evidence>
<dbReference type="Pfam" id="PF00560">
    <property type="entry name" value="LRR_1"/>
    <property type="match status" value="5"/>
</dbReference>
<evidence type="ECO:0000256" key="2">
    <source>
        <dbReference type="ARBA" id="ARBA00022614"/>
    </source>
</evidence>
<gene>
    <name evidence="12" type="ORF">T459_13734</name>
</gene>
<evidence type="ECO:0000256" key="4">
    <source>
        <dbReference type="ARBA" id="ARBA00022729"/>
    </source>
</evidence>
<dbReference type="GO" id="GO:0099402">
    <property type="term" value="P:plant organ development"/>
    <property type="evidence" value="ECO:0007669"/>
    <property type="project" value="UniProtKB-ARBA"/>
</dbReference>
<keyword evidence="13" id="KW-1185">Reference proteome</keyword>
<keyword evidence="3" id="KW-0812">Transmembrane</keyword>
<dbReference type="Pfam" id="PF08263">
    <property type="entry name" value="LRRNT_2"/>
    <property type="match status" value="1"/>
</dbReference>
<dbReference type="GO" id="GO:0009653">
    <property type="term" value="P:anatomical structure morphogenesis"/>
    <property type="evidence" value="ECO:0007669"/>
    <property type="project" value="UniProtKB-ARBA"/>
</dbReference>
<proteinExistence type="predicted"/>
<dbReference type="InterPro" id="IPR013210">
    <property type="entry name" value="LRR_N_plant-typ"/>
</dbReference>
<evidence type="ECO:0000259" key="11">
    <source>
        <dbReference type="Pfam" id="PF23598"/>
    </source>
</evidence>
<dbReference type="InterPro" id="IPR001611">
    <property type="entry name" value="Leu-rich_rpt"/>
</dbReference>
<feature type="domain" description="Disease resistance R13L4/SHOC-2-like LRR" evidence="11">
    <location>
        <begin position="409"/>
        <end position="648"/>
    </location>
</feature>
<keyword evidence="4" id="KW-0732">Signal</keyword>
<dbReference type="PROSITE" id="PS51450">
    <property type="entry name" value="LRR"/>
    <property type="match status" value="2"/>
</dbReference>
<dbReference type="GO" id="GO:0050832">
    <property type="term" value="P:defense response to fungus"/>
    <property type="evidence" value="ECO:0007669"/>
    <property type="project" value="UniProtKB-ARBA"/>
</dbReference>
<keyword evidence="2" id="KW-0433">Leucine-rich repeat</keyword>
<dbReference type="PANTHER" id="PTHR48057">
    <property type="entry name" value="LEUCINE-RICH REPEAT SERINE/THREONINE-PROTEIN KINASE 1"/>
    <property type="match status" value="1"/>
</dbReference>
<evidence type="ECO:0000256" key="6">
    <source>
        <dbReference type="ARBA" id="ARBA00022989"/>
    </source>
</evidence>
<dbReference type="SUPFAM" id="SSF52047">
    <property type="entry name" value="RNI-like"/>
    <property type="match status" value="1"/>
</dbReference>